<dbReference type="PANTHER" id="PTHR30483">
    <property type="entry name" value="LEUCINE-SPECIFIC-BINDING PROTEIN"/>
    <property type="match status" value="1"/>
</dbReference>
<dbReference type="Proteomes" id="UP000500938">
    <property type="component" value="Chromosome"/>
</dbReference>
<comment type="similarity">
    <text evidence="1">Belongs to the leucine-binding protein family.</text>
</comment>
<dbReference type="InterPro" id="IPR051010">
    <property type="entry name" value="BCAA_transport"/>
</dbReference>
<organism evidence="4 5">
    <name type="scientific">Gemmatimonas groenlandica</name>
    <dbReference type="NCBI Taxonomy" id="2732249"/>
    <lineage>
        <taxon>Bacteria</taxon>
        <taxon>Pseudomonadati</taxon>
        <taxon>Gemmatimonadota</taxon>
        <taxon>Gemmatimonadia</taxon>
        <taxon>Gemmatimonadales</taxon>
        <taxon>Gemmatimonadaceae</taxon>
        <taxon>Gemmatimonas</taxon>
    </lineage>
</organism>
<dbReference type="Pfam" id="PF13458">
    <property type="entry name" value="Peripla_BP_6"/>
    <property type="match status" value="1"/>
</dbReference>
<dbReference type="RefSeq" id="WP_171224797.1">
    <property type="nucleotide sequence ID" value="NZ_CP053085.1"/>
</dbReference>
<sequence length="313" mass="33905">MPRVDLAPWTVSTTDFGIGEDAQARAFIADSTVVAVVGHAGSRSTLMVEPLYREAGMPLIVPTATARALRDVSGSVFMLAPPDDLIGAFLVDEAMVRLHARRLGMLYVADPYGDGIHDGVQARLRERGDSIVGAAALSGRECEVDALSMDAIVKAFLLRANPDAVIVALPQQDAWCAVRAIAREAPSTSILTTDSFVLHPDWPLSRDERTNMYTLLFWEPGADSVSQAFVAHSRSILGRDPEPSHALEYDGFQLVAAAVRDGASTRDEVTAWLRQLGTPGHPAFHGISGPIDFLRPRTSVLRLRSLRDSTPRQ</sequence>
<reference evidence="4 5" key="1">
    <citation type="submission" date="2020-05" db="EMBL/GenBank/DDBJ databases">
        <title>Complete genome sequence of Gemmatimonas greenlandica TET16.</title>
        <authorList>
            <person name="Zeng Y."/>
        </authorList>
    </citation>
    <scope>NUCLEOTIDE SEQUENCE [LARGE SCALE GENOMIC DNA]</scope>
    <source>
        <strain evidence="4 5">TET16</strain>
    </source>
</reference>
<dbReference type="EMBL" id="CP053085">
    <property type="protein sequence ID" value="QJR35367.1"/>
    <property type="molecule type" value="Genomic_DNA"/>
</dbReference>
<evidence type="ECO:0000259" key="3">
    <source>
        <dbReference type="Pfam" id="PF13458"/>
    </source>
</evidence>
<dbReference type="SUPFAM" id="SSF53822">
    <property type="entry name" value="Periplasmic binding protein-like I"/>
    <property type="match status" value="1"/>
</dbReference>
<dbReference type="Gene3D" id="3.40.50.2300">
    <property type="match status" value="2"/>
</dbReference>
<evidence type="ECO:0000313" key="4">
    <source>
        <dbReference type="EMBL" id="QJR35367.1"/>
    </source>
</evidence>
<dbReference type="KEGG" id="ggr:HKW67_07540"/>
<dbReference type="PANTHER" id="PTHR30483:SF6">
    <property type="entry name" value="PERIPLASMIC BINDING PROTEIN OF ABC TRANSPORTER FOR NATURAL AMINO ACIDS"/>
    <property type="match status" value="1"/>
</dbReference>
<dbReference type="InterPro" id="IPR028082">
    <property type="entry name" value="Peripla_BP_I"/>
</dbReference>
<dbReference type="AlphaFoldDB" id="A0A6M4IPB8"/>
<dbReference type="InterPro" id="IPR028081">
    <property type="entry name" value="Leu-bd"/>
</dbReference>
<accession>A0A6M4IPB8</accession>
<evidence type="ECO:0000313" key="5">
    <source>
        <dbReference type="Proteomes" id="UP000500938"/>
    </source>
</evidence>
<protein>
    <submittedName>
        <fullName evidence="4">ABC transporter substrate-binding protein</fullName>
    </submittedName>
</protein>
<feature type="domain" description="Leucine-binding protein" evidence="3">
    <location>
        <begin position="22"/>
        <end position="295"/>
    </location>
</feature>
<evidence type="ECO:0000256" key="1">
    <source>
        <dbReference type="ARBA" id="ARBA00010062"/>
    </source>
</evidence>
<keyword evidence="5" id="KW-1185">Reference proteome</keyword>
<proteinExistence type="inferred from homology"/>
<name>A0A6M4IPB8_9BACT</name>
<keyword evidence="2" id="KW-0732">Signal</keyword>
<evidence type="ECO:0000256" key="2">
    <source>
        <dbReference type="ARBA" id="ARBA00022729"/>
    </source>
</evidence>
<gene>
    <name evidence="4" type="ORF">HKW67_07540</name>
</gene>